<keyword evidence="7" id="KW-1185">Reference proteome</keyword>
<organism evidence="6 7">
    <name type="scientific">Mycena albidolilacea</name>
    <dbReference type="NCBI Taxonomy" id="1033008"/>
    <lineage>
        <taxon>Eukaryota</taxon>
        <taxon>Fungi</taxon>
        <taxon>Dikarya</taxon>
        <taxon>Basidiomycota</taxon>
        <taxon>Agaricomycotina</taxon>
        <taxon>Agaricomycetes</taxon>
        <taxon>Agaricomycetidae</taxon>
        <taxon>Agaricales</taxon>
        <taxon>Marasmiineae</taxon>
        <taxon>Mycenaceae</taxon>
        <taxon>Mycena</taxon>
    </lineage>
</organism>
<evidence type="ECO:0000313" key="6">
    <source>
        <dbReference type="EMBL" id="KAJ7327940.1"/>
    </source>
</evidence>
<dbReference type="InterPro" id="IPR036390">
    <property type="entry name" value="WH_DNA-bd_sf"/>
</dbReference>
<dbReference type="Gene3D" id="3.40.50.150">
    <property type="entry name" value="Vaccinia Virus protein VP39"/>
    <property type="match status" value="1"/>
</dbReference>
<evidence type="ECO:0000256" key="2">
    <source>
        <dbReference type="ARBA" id="ARBA00022679"/>
    </source>
</evidence>
<dbReference type="PROSITE" id="PS51683">
    <property type="entry name" value="SAM_OMT_II"/>
    <property type="match status" value="1"/>
</dbReference>
<dbReference type="SUPFAM" id="SSF46785">
    <property type="entry name" value="Winged helix' DNA-binding domain"/>
    <property type="match status" value="1"/>
</dbReference>
<keyword evidence="3" id="KW-0949">S-adenosyl-L-methionine</keyword>
<feature type="domain" description="O-methyltransferase C-terminal" evidence="4">
    <location>
        <begin position="161"/>
        <end position="346"/>
    </location>
</feature>
<dbReference type="GO" id="GO:0032259">
    <property type="term" value="P:methylation"/>
    <property type="evidence" value="ECO:0007669"/>
    <property type="project" value="UniProtKB-KW"/>
</dbReference>
<dbReference type="InterPro" id="IPR012967">
    <property type="entry name" value="COMT_dimerisation"/>
</dbReference>
<dbReference type="PANTHER" id="PTHR43712:SF2">
    <property type="entry name" value="O-METHYLTRANSFERASE CICE"/>
    <property type="match status" value="1"/>
</dbReference>
<dbReference type="PANTHER" id="PTHR43712">
    <property type="entry name" value="PUTATIVE (AFU_ORTHOLOGUE AFUA_4G14580)-RELATED"/>
    <property type="match status" value="1"/>
</dbReference>
<dbReference type="Pfam" id="PF08100">
    <property type="entry name" value="Dimerisation"/>
    <property type="match status" value="1"/>
</dbReference>
<dbReference type="EMBL" id="JARIHO010000040">
    <property type="protein sequence ID" value="KAJ7327940.1"/>
    <property type="molecule type" value="Genomic_DNA"/>
</dbReference>
<keyword evidence="1 6" id="KW-0489">Methyltransferase</keyword>
<dbReference type="InterPro" id="IPR016461">
    <property type="entry name" value="COMT-like"/>
</dbReference>
<dbReference type="InterPro" id="IPR036388">
    <property type="entry name" value="WH-like_DNA-bd_sf"/>
</dbReference>
<evidence type="ECO:0000256" key="1">
    <source>
        <dbReference type="ARBA" id="ARBA00022603"/>
    </source>
</evidence>
<feature type="domain" description="O-methyltransferase dimerisation" evidence="5">
    <location>
        <begin position="44"/>
        <end position="120"/>
    </location>
</feature>
<dbReference type="InterPro" id="IPR029063">
    <property type="entry name" value="SAM-dependent_MTases_sf"/>
</dbReference>
<evidence type="ECO:0000259" key="4">
    <source>
        <dbReference type="Pfam" id="PF00891"/>
    </source>
</evidence>
<sequence>PSTDPGEAILQDPIMAAAALNIMAAASQLSAIVCSSVVSVLNASQAFYISSCLRVASELNVVELLREAGPAGLYAKDIAAPSKTDQCYWVTRILRLLATHNIFREVKPNVFANNRISSALDKGKSPSVLFAKREERLAGTSGVTALVEFLSEDIFKSSAVLGDTILDPKEGELPYNRAFGTDQPLYYWMQRPENALRLQRFGLGMQGTAATEAPDAIFTGFDWSALPADSILIDIGGGLGHTSMTIAQKNPTLRIIKQDLDHQVEDAKLHWKKHFPSYVESQMVEFQAHDFFNPQPVKNAAVFLLRYIMHNWPDARVAALFQNLRATAQPTTQLVIIEKILSVAAAPSADEASIPGAARPSAPAPLLPNWGVGKAEFYFYDMAVSGLCE</sequence>
<keyword evidence="2" id="KW-0808">Transferase</keyword>
<name>A0AAD7EI79_9AGAR</name>
<comment type="caution">
    <text evidence="6">The sequence shown here is derived from an EMBL/GenBank/DDBJ whole genome shotgun (WGS) entry which is preliminary data.</text>
</comment>
<dbReference type="Pfam" id="PF00891">
    <property type="entry name" value="Methyltransf_2"/>
    <property type="match status" value="1"/>
</dbReference>
<evidence type="ECO:0000313" key="7">
    <source>
        <dbReference type="Proteomes" id="UP001218218"/>
    </source>
</evidence>
<dbReference type="SUPFAM" id="SSF53335">
    <property type="entry name" value="S-adenosyl-L-methionine-dependent methyltransferases"/>
    <property type="match status" value="1"/>
</dbReference>
<accession>A0AAD7EI79</accession>
<evidence type="ECO:0000259" key="5">
    <source>
        <dbReference type="Pfam" id="PF08100"/>
    </source>
</evidence>
<proteinExistence type="predicted"/>
<evidence type="ECO:0000256" key="3">
    <source>
        <dbReference type="ARBA" id="ARBA00022691"/>
    </source>
</evidence>
<protein>
    <submittedName>
        <fullName evidence="6">S-adenosyl-L-methionine-dependent methyltransferase</fullName>
    </submittedName>
</protein>
<dbReference type="InterPro" id="IPR001077">
    <property type="entry name" value="COMT_C"/>
</dbReference>
<feature type="non-terminal residue" evidence="6">
    <location>
        <position position="1"/>
    </location>
</feature>
<reference evidence="6" key="1">
    <citation type="submission" date="2023-03" db="EMBL/GenBank/DDBJ databases">
        <title>Massive genome expansion in bonnet fungi (Mycena s.s.) driven by repeated elements and novel gene families across ecological guilds.</title>
        <authorList>
            <consortium name="Lawrence Berkeley National Laboratory"/>
            <person name="Harder C.B."/>
            <person name="Miyauchi S."/>
            <person name="Viragh M."/>
            <person name="Kuo A."/>
            <person name="Thoen E."/>
            <person name="Andreopoulos B."/>
            <person name="Lu D."/>
            <person name="Skrede I."/>
            <person name="Drula E."/>
            <person name="Henrissat B."/>
            <person name="Morin E."/>
            <person name="Kohler A."/>
            <person name="Barry K."/>
            <person name="LaButti K."/>
            <person name="Morin E."/>
            <person name="Salamov A."/>
            <person name="Lipzen A."/>
            <person name="Mereny Z."/>
            <person name="Hegedus B."/>
            <person name="Baldrian P."/>
            <person name="Stursova M."/>
            <person name="Weitz H."/>
            <person name="Taylor A."/>
            <person name="Grigoriev I.V."/>
            <person name="Nagy L.G."/>
            <person name="Martin F."/>
            <person name="Kauserud H."/>
        </authorList>
    </citation>
    <scope>NUCLEOTIDE SEQUENCE</scope>
    <source>
        <strain evidence="6">CBHHK002</strain>
    </source>
</reference>
<dbReference type="Proteomes" id="UP001218218">
    <property type="component" value="Unassembled WGS sequence"/>
</dbReference>
<dbReference type="Gene3D" id="1.10.10.10">
    <property type="entry name" value="Winged helix-like DNA-binding domain superfamily/Winged helix DNA-binding domain"/>
    <property type="match status" value="1"/>
</dbReference>
<dbReference type="GO" id="GO:0008171">
    <property type="term" value="F:O-methyltransferase activity"/>
    <property type="evidence" value="ECO:0007669"/>
    <property type="project" value="InterPro"/>
</dbReference>
<gene>
    <name evidence="6" type="ORF">DFH08DRAFT_710068</name>
</gene>
<dbReference type="AlphaFoldDB" id="A0AAD7EI79"/>
<dbReference type="GO" id="GO:0046983">
    <property type="term" value="F:protein dimerization activity"/>
    <property type="evidence" value="ECO:0007669"/>
    <property type="project" value="InterPro"/>
</dbReference>